<proteinExistence type="predicted"/>
<dbReference type="AlphaFoldDB" id="A0A1C6UM00"/>
<dbReference type="STRING" id="47854.GA0070603_1931"/>
<dbReference type="PANTHER" id="PTHR12526">
    <property type="entry name" value="GLYCOSYLTRANSFERASE"/>
    <property type="match status" value="1"/>
</dbReference>
<dbReference type="InterPro" id="IPR028098">
    <property type="entry name" value="Glyco_trans_4-like_N"/>
</dbReference>
<dbReference type="Pfam" id="PF13692">
    <property type="entry name" value="Glyco_trans_1_4"/>
    <property type="match status" value="1"/>
</dbReference>
<keyword evidence="2 4" id="KW-0808">Transferase</keyword>
<dbReference type="Proteomes" id="UP000198605">
    <property type="component" value="Unassembled WGS sequence"/>
</dbReference>
<dbReference type="SUPFAM" id="SSF53756">
    <property type="entry name" value="UDP-Glycosyltransferase/glycogen phosphorylase"/>
    <property type="match status" value="1"/>
</dbReference>
<evidence type="ECO:0000256" key="1">
    <source>
        <dbReference type="ARBA" id="ARBA00022676"/>
    </source>
</evidence>
<dbReference type="GO" id="GO:0016757">
    <property type="term" value="F:glycosyltransferase activity"/>
    <property type="evidence" value="ECO:0007669"/>
    <property type="project" value="UniProtKB-KW"/>
</dbReference>
<dbReference type="RefSeq" id="WP_091310439.1">
    <property type="nucleotide sequence ID" value="NZ_FMIB01000002.1"/>
</dbReference>
<accession>A0A1C6UM00</accession>
<sequence>MDVPNGQISTDRWQLRAPTVPALRRTVCVPTVHPVGDQRILRCAQSVLDAGFDVHFIWLGGEPGESRPHDRVRETRLPAPTSFRERLRLVPRVAELARRADPDGWHIHDFYLLPQARRWARRTGRPVLYDVHEYYPEYYSERLPGPRLLRRPAHHMITGVERRYASVLAGANVATEELGDRFRGWGIPTSVTPNYPADALLGDAPRPLVPELLRRVVHTGTLTSMFGAEVIVGLAHELARVAPEVEFLVVRRFPSAAARHAFEELLRRHGTPANLVLLDPMPPHEVGRLLASCGIGVSALQDVGQAALCVSTKLYEYATVGLAVVASDLPATRRFVTRSMVGVLADPRRPAAFAQGVRRLLDDADQVCVAADRHAAAARAELSWERTCAPRLRTLVSQTVR</sequence>
<keyword evidence="1" id="KW-0328">Glycosyltransferase</keyword>
<protein>
    <submittedName>
        <fullName evidence="4">Glycosyl transferases group 1</fullName>
    </submittedName>
</protein>
<evidence type="ECO:0000259" key="3">
    <source>
        <dbReference type="Pfam" id="PF13579"/>
    </source>
</evidence>
<dbReference type="GeneID" id="43278588"/>
<feature type="domain" description="Glycosyltransferase subfamily 4-like N-terminal" evidence="3">
    <location>
        <begin position="39"/>
        <end position="188"/>
    </location>
</feature>
<keyword evidence="5" id="KW-1185">Reference proteome</keyword>
<dbReference type="EMBL" id="FMIB01000002">
    <property type="protein sequence ID" value="SCL55076.1"/>
    <property type="molecule type" value="Genomic_DNA"/>
</dbReference>
<dbReference type="PANTHER" id="PTHR12526:SF600">
    <property type="entry name" value="GLYCOSYL TRANSFERASE GROUP 1"/>
    <property type="match status" value="1"/>
</dbReference>
<dbReference type="Gene3D" id="3.40.50.2000">
    <property type="entry name" value="Glycogen Phosphorylase B"/>
    <property type="match status" value="2"/>
</dbReference>
<name>A0A1C6UM00_9ACTN</name>
<dbReference type="CDD" id="cd03801">
    <property type="entry name" value="GT4_PimA-like"/>
    <property type="match status" value="1"/>
</dbReference>
<evidence type="ECO:0000313" key="5">
    <source>
        <dbReference type="Proteomes" id="UP000198605"/>
    </source>
</evidence>
<dbReference type="OrthoDB" id="9783380at2"/>
<reference evidence="5" key="1">
    <citation type="submission" date="2016-06" db="EMBL/GenBank/DDBJ databases">
        <authorList>
            <person name="Varghese N."/>
            <person name="Submissions Spin"/>
        </authorList>
    </citation>
    <scope>NUCLEOTIDE SEQUENCE [LARGE SCALE GENOMIC DNA]</scope>
    <source>
        <strain evidence="5">DSM 44151</strain>
    </source>
</reference>
<organism evidence="4 5">
    <name type="scientific">Micromonospora chersina</name>
    <dbReference type="NCBI Taxonomy" id="47854"/>
    <lineage>
        <taxon>Bacteria</taxon>
        <taxon>Bacillati</taxon>
        <taxon>Actinomycetota</taxon>
        <taxon>Actinomycetes</taxon>
        <taxon>Micromonosporales</taxon>
        <taxon>Micromonosporaceae</taxon>
        <taxon>Micromonospora</taxon>
    </lineage>
</organism>
<gene>
    <name evidence="4" type="ORF">GA0070603_1931</name>
</gene>
<evidence type="ECO:0000313" key="4">
    <source>
        <dbReference type="EMBL" id="SCL55076.1"/>
    </source>
</evidence>
<evidence type="ECO:0000256" key="2">
    <source>
        <dbReference type="ARBA" id="ARBA00022679"/>
    </source>
</evidence>
<dbReference type="Pfam" id="PF13579">
    <property type="entry name" value="Glyco_trans_4_4"/>
    <property type="match status" value="1"/>
</dbReference>